<accession>A0A9Q4Q064</accession>
<dbReference type="Gene3D" id="3.90.76.10">
    <property type="entry name" value="Dipeptide-binding Protein, Domain 1"/>
    <property type="match status" value="1"/>
</dbReference>
<dbReference type="RefSeq" id="WP_277520921.1">
    <property type="nucleotide sequence ID" value="NZ_JAMQOT010000002.1"/>
</dbReference>
<dbReference type="Pfam" id="PF00496">
    <property type="entry name" value="SBP_bac_5"/>
    <property type="match status" value="1"/>
</dbReference>
<gene>
    <name evidence="5" type="ORF">NDI89_07560</name>
</gene>
<dbReference type="InterPro" id="IPR000914">
    <property type="entry name" value="SBP_5_dom"/>
</dbReference>
<name>A0A9Q4Q064_9EURY</name>
<dbReference type="Gene3D" id="3.10.105.10">
    <property type="entry name" value="Dipeptide-binding Protein, Domain 3"/>
    <property type="match status" value="2"/>
</dbReference>
<evidence type="ECO:0000259" key="4">
    <source>
        <dbReference type="Pfam" id="PF00496"/>
    </source>
</evidence>
<evidence type="ECO:0000256" key="2">
    <source>
        <dbReference type="ARBA" id="ARBA00022448"/>
    </source>
</evidence>
<dbReference type="EMBL" id="JAMQOT010000002">
    <property type="protein sequence ID" value="MDF9745439.1"/>
    <property type="molecule type" value="Genomic_DNA"/>
</dbReference>
<dbReference type="PANTHER" id="PTHR30290">
    <property type="entry name" value="PERIPLASMIC BINDING COMPONENT OF ABC TRANSPORTER"/>
    <property type="match status" value="1"/>
</dbReference>
<proteinExistence type="inferred from homology"/>
<dbReference type="GO" id="GO:0015833">
    <property type="term" value="P:peptide transport"/>
    <property type="evidence" value="ECO:0007669"/>
    <property type="project" value="TreeGrafter"/>
</dbReference>
<comment type="similarity">
    <text evidence="1">Belongs to the bacterial solute-binding protein 5 family.</text>
</comment>
<evidence type="ECO:0000313" key="6">
    <source>
        <dbReference type="Proteomes" id="UP001154061"/>
    </source>
</evidence>
<protein>
    <submittedName>
        <fullName evidence="5">ABC transporter substrate-binding protein</fullName>
    </submittedName>
</protein>
<feature type="domain" description="Solute-binding protein family 5" evidence="4">
    <location>
        <begin position="280"/>
        <end position="534"/>
    </location>
</feature>
<evidence type="ECO:0000256" key="3">
    <source>
        <dbReference type="ARBA" id="ARBA00022729"/>
    </source>
</evidence>
<dbReference type="Gene3D" id="3.40.190.10">
    <property type="entry name" value="Periplasmic binding protein-like II"/>
    <property type="match status" value="1"/>
</dbReference>
<reference evidence="5" key="1">
    <citation type="submission" date="2022-06" db="EMBL/GenBank/DDBJ databases">
        <title>Natrinema sp. a new haloarchaeum isolate from saline soil.</title>
        <authorList>
            <person name="Strakova D."/>
            <person name="Galisteo C."/>
            <person name="Sanchez-Porro C."/>
            <person name="Ventosa A."/>
        </authorList>
    </citation>
    <scope>NUCLEOTIDE SEQUENCE</scope>
    <source>
        <strain evidence="5">S1CR25-10</strain>
    </source>
</reference>
<dbReference type="SUPFAM" id="SSF53850">
    <property type="entry name" value="Periplasmic binding protein-like II"/>
    <property type="match status" value="2"/>
</dbReference>
<sequence>MAGNSGGRDEGRLRRRSLLEGVGALGVTGLAGCIRSNDIEADGPAEELIQEGFEATEIEPPFETTIAITEGTERSRFAELLEVALEDTGFFDVSVSEYKWTTYLDRLNTAAANDANALFIVSWTGGWDPDDYVNVLFHSENHTPDGLNINHYTSDTVDDYIDNGLEETDPDERVDIYRQLQEHLVADSPVSFVRVSEASHVWNADAVSGWRAYPLESGTYNAVYAPWAGVYTDLDGDEFVGDLGSDISATDPVSMNDTASSQATQLVYEGLTGVDFDGSVRPVLAEEWEQLDATTYRFTLRDGVQFHNGEELTADHVKKSFERYEGTPRESDVYDWYETIDIVDDRTMDVHCWREYGPFEKRLFDLPIVPMAAIDGDRDLESEPIGTGPYRFADYQPGDHWRLERFDDYWFGGSEGVPATPPAETVRLEIITEAASRQGALEVGDIDFSSGVPSASLSDLAADDAYGVDRRIGGGFDMVIYPLYHGPFTNELVRRGCNMLIPRRTILEDVYHGLGRPAYVPISPLLEDYTDEAFEERIAEEYVQPT</sequence>
<dbReference type="GO" id="GO:1904680">
    <property type="term" value="F:peptide transmembrane transporter activity"/>
    <property type="evidence" value="ECO:0007669"/>
    <property type="project" value="TreeGrafter"/>
</dbReference>
<dbReference type="AlphaFoldDB" id="A0A9Q4Q064"/>
<keyword evidence="6" id="KW-1185">Reference proteome</keyword>
<keyword evidence="3" id="KW-0732">Signal</keyword>
<evidence type="ECO:0000256" key="1">
    <source>
        <dbReference type="ARBA" id="ARBA00005695"/>
    </source>
</evidence>
<evidence type="ECO:0000313" key="5">
    <source>
        <dbReference type="EMBL" id="MDF9745439.1"/>
    </source>
</evidence>
<comment type="caution">
    <text evidence="5">The sequence shown here is derived from an EMBL/GenBank/DDBJ whole genome shotgun (WGS) entry which is preliminary data.</text>
</comment>
<dbReference type="Proteomes" id="UP001154061">
    <property type="component" value="Unassembled WGS sequence"/>
</dbReference>
<organism evidence="5 6">
    <name type="scientific">Natrinema salsiterrestre</name>
    <dbReference type="NCBI Taxonomy" id="2950540"/>
    <lineage>
        <taxon>Archaea</taxon>
        <taxon>Methanobacteriati</taxon>
        <taxon>Methanobacteriota</taxon>
        <taxon>Stenosarchaea group</taxon>
        <taxon>Halobacteria</taxon>
        <taxon>Halobacteriales</taxon>
        <taxon>Natrialbaceae</taxon>
        <taxon>Natrinema</taxon>
    </lineage>
</organism>
<dbReference type="PANTHER" id="PTHR30290:SF9">
    <property type="entry name" value="OLIGOPEPTIDE-BINDING PROTEIN APPA"/>
    <property type="match status" value="1"/>
</dbReference>
<dbReference type="InterPro" id="IPR039424">
    <property type="entry name" value="SBP_5"/>
</dbReference>
<keyword evidence="2" id="KW-0813">Transport</keyword>
<dbReference type="CDD" id="cd00995">
    <property type="entry name" value="PBP2_NikA_DppA_OppA_like"/>
    <property type="match status" value="1"/>
</dbReference>